<evidence type="ECO:0000256" key="3">
    <source>
        <dbReference type="ARBA" id="ARBA00017647"/>
    </source>
</evidence>
<dbReference type="EMBL" id="CP119965">
    <property type="protein sequence ID" value="WFD40938.1"/>
    <property type="molecule type" value="Genomic_DNA"/>
</dbReference>
<dbReference type="Proteomes" id="UP001217754">
    <property type="component" value="Chromosome 8"/>
</dbReference>
<evidence type="ECO:0000256" key="8">
    <source>
        <dbReference type="ARBA" id="ARBA00029897"/>
    </source>
</evidence>
<dbReference type="GO" id="GO:0019779">
    <property type="term" value="F:Atg8 activating enzyme activity"/>
    <property type="evidence" value="ECO:0007669"/>
    <property type="project" value="TreeGrafter"/>
</dbReference>
<dbReference type="GO" id="GO:0006995">
    <property type="term" value="P:cellular response to nitrogen starvation"/>
    <property type="evidence" value="ECO:0007669"/>
    <property type="project" value="TreeGrafter"/>
</dbReference>
<gene>
    <name evidence="13" type="primary">ATG7</name>
    <name evidence="13" type="ORF">MJAP1_003929</name>
</gene>
<protein>
    <recommendedName>
        <fullName evidence="3">Ubiquitin-like modifier-activating enzyme ATG7</fullName>
    </recommendedName>
    <alternativeName>
        <fullName evidence="8 10">ATG12-activating enzyme E1 ATG7</fullName>
    </alternativeName>
    <alternativeName>
        <fullName evidence="9">Autophagy-related protein 7</fullName>
    </alternativeName>
    <alternativeName>
        <fullName evidence="4">Ubiquitin-like modifier-activating enzyme atg7</fullName>
    </alternativeName>
</protein>
<dbReference type="PANTHER" id="PTHR10953:SF3">
    <property type="entry name" value="UBIQUITIN-LIKE MODIFIER-ACTIVATING ENZYME ATG7"/>
    <property type="match status" value="1"/>
</dbReference>
<dbReference type="RefSeq" id="XP_060123835.1">
    <property type="nucleotide sequence ID" value="XM_060267852.1"/>
</dbReference>
<evidence type="ECO:0000256" key="2">
    <source>
        <dbReference type="ARBA" id="ARBA00010931"/>
    </source>
</evidence>
<accession>A0AAF0F1A7</accession>
<dbReference type="GO" id="GO:0000045">
    <property type="term" value="P:autophagosome assembly"/>
    <property type="evidence" value="ECO:0007669"/>
    <property type="project" value="TreeGrafter"/>
</dbReference>
<dbReference type="GO" id="GO:0019778">
    <property type="term" value="F:Atg12 activating enzyme activity"/>
    <property type="evidence" value="ECO:0007669"/>
    <property type="project" value="TreeGrafter"/>
</dbReference>
<dbReference type="Gene3D" id="3.40.50.720">
    <property type="entry name" value="NAD(P)-binding Rossmann-like Domain"/>
    <property type="match status" value="1"/>
</dbReference>
<dbReference type="GO" id="GO:0016787">
    <property type="term" value="F:hydrolase activity"/>
    <property type="evidence" value="ECO:0007669"/>
    <property type="project" value="UniProtKB-KW"/>
</dbReference>
<keyword evidence="7" id="KW-0072">Autophagy</keyword>
<evidence type="ECO:0000259" key="12">
    <source>
        <dbReference type="Pfam" id="PF16420"/>
    </source>
</evidence>
<dbReference type="GeneID" id="85227580"/>
<dbReference type="PANTHER" id="PTHR10953">
    <property type="entry name" value="UBIQUITIN-ACTIVATING ENZYME E1"/>
    <property type="match status" value="1"/>
</dbReference>
<dbReference type="SUPFAM" id="SSF69572">
    <property type="entry name" value="Activating enzymes of the ubiquitin-like proteins"/>
    <property type="match status" value="1"/>
</dbReference>
<evidence type="ECO:0000256" key="10">
    <source>
        <dbReference type="ARBA" id="ARBA00032823"/>
    </source>
</evidence>
<dbReference type="InterPro" id="IPR000594">
    <property type="entry name" value="ThiF_NAD_FAD-bd"/>
</dbReference>
<dbReference type="InterPro" id="IPR042522">
    <property type="entry name" value="Atg7_N_1"/>
</dbReference>
<comment type="subcellular location">
    <subcellularLocation>
        <location evidence="1">Preautophagosomal structure</location>
    </subcellularLocation>
</comment>
<evidence type="ECO:0000256" key="4">
    <source>
        <dbReference type="ARBA" id="ARBA00018730"/>
    </source>
</evidence>
<keyword evidence="5" id="KW-0813">Transport</keyword>
<evidence type="ECO:0000259" key="11">
    <source>
        <dbReference type="Pfam" id="PF00899"/>
    </source>
</evidence>
<evidence type="ECO:0000256" key="6">
    <source>
        <dbReference type="ARBA" id="ARBA00022927"/>
    </source>
</evidence>
<sequence>MPRAQFTPFVSQVSPSFWNTLSALKLNEYQLNDQLICAHAEYIPSKTILDRVTGSELGSGCRIRLQGDGICAEEGLAAREKDAKSPRVYGYVKNFNTLQEFKDADKQAYFYQVVDEIWGAITGDASEKRLATVNDPNCFLLLTYADLKSYKYYYWFAFPALLTHAPGWTIEGGDEAWQPAHHHLSQPMLIALMSVLHETPGTTACFVSHLDEESVWFWPLDQGAAYLEQTPEDKRLLLFVDPSPHTQYPGWPLRNMLTCIHVRLQLSTIRVLCWRDLFEADRALLTDTSKAPYPWKSVIGTLSLHAPNDGLAWHGHNTALAARPHAPLPDAVGWERNSQGRLAPKLVSLGAMLDPRYLADRAVDLNLKLMRWRVMPDLALETIQSADTLLIGAGTLGCNVARTLLGWGVRKISFVDSGRVSYSNPVRQSLYEFEDCLNGGKPKAHAAADALRRIFPGVQAEGHQLAVPMPGHPIPPASRASTLDAITQLEQLVAAHDVIFLLTDSREARWLPTLLGASRNKLVINAALGYDSYVVMRHGAYSSKAVTPRAGCYFCNDVVAPVDSLSNRTLDQMCTVTRPGLAGIAGATAVELMVSVLQHPLGAAAPAPAPQRPGMAQSDVQDRTELGIVPHQVRGYLADFTTLTVSNYAFEQCTACSPSVIEAYEKEGHDMICAACNDSDYLEHVSHLDELKRKTDALELELDWSDEEAEGIQ</sequence>
<feature type="domain" description="Ubiquitin-like modifier-activating enzyme Atg7 N-terminal" evidence="12">
    <location>
        <begin position="5"/>
        <end position="352"/>
    </location>
</feature>
<keyword evidence="14" id="KW-1185">Reference proteome</keyword>
<evidence type="ECO:0000256" key="7">
    <source>
        <dbReference type="ARBA" id="ARBA00023006"/>
    </source>
</evidence>
<dbReference type="GO" id="GO:0032446">
    <property type="term" value="P:protein modification by small protein conjugation"/>
    <property type="evidence" value="ECO:0007669"/>
    <property type="project" value="TreeGrafter"/>
</dbReference>
<evidence type="ECO:0000313" key="13">
    <source>
        <dbReference type="EMBL" id="WFD40938.1"/>
    </source>
</evidence>
<feature type="domain" description="THIF-type NAD/FAD binding fold" evidence="11">
    <location>
        <begin position="370"/>
        <end position="601"/>
    </location>
</feature>
<dbReference type="Pfam" id="PF00899">
    <property type="entry name" value="ThiF"/>
    <property type="match status" value="1"/>
</dbReference>
<dbReference type="Pfam" id="PF16420">
    <property type="entry name" value="ATG7_N"/>
    <property type="match status" value="1"/>
</dbReference>
<reference evidence="13" key="1">
    <citation type="submission" date="2023-03" db="EMBL/GenBank/DDBJ databases">
        <title>Mating type loci evolution in Malassezia.</title>
        <authorList>
            <person name="Coelho M.A."/>
        </authorList>
    </citation>
    <scope>NUCLEOTIDE SEQUENCE</scope>
    <source>
        <strain evidence="13">CBS 9431</strain>
    </source>
</reference>
<name>A0AAF0F1A7_9BASI</name>
<dbReference type="Gene3D" id="3.40.140.100">
    <property type="entry name" value="Ubiquitin-like modifier-activating enzyme ATG7 C-terminal domain"/>
    <property type="match status" value="1"/>
</dbReference>
<dbReference type="InterPro" id="IPR035985">
    <property type="entry name" value="Ubiquitin-activating_enz"/>
</dbReference>
<dbReference type="GO" id="GO:0000422">
    <property type="term" value="P:autophagy of mitochondrion"/>
    <property type="evidence" value="ECO:0007669"/>
    <property type="project" value="TreeGrafter"/>
</dbReference>
<dbReference type="InterPro" id="IPR032197">
    <property type="entry name" value="Atg7_N"/>
</dbReference>
<comment type="similarity">
    <text evidence="2">Belongs to the ATG7 family.</text>
</comment>
<proteinExistence type="inferred from homology"/>
<evidence type="ECO:0000256" key="9">
    <source>
        <dbReference type="ARBA" id="ARBA00030242"/>
    </source>
</evidence>
<dbReference type="InterPro" id="IPR045886">
    <property type="entry name" value="ThiF/MoeB/HesA"/>
</dbReference>
<dbReference type="AlphaFoldDB" id="A0AAF0F1A7"/>
<dbReference type="GO" id="GO:0000407">
    <property type="term" value="C:phagophore assembly site"/>
    <property type="evidence" value="ECO:0007669"/>
    <property type="project" value="UniProtKB-SubCell"/>
</dbReference>
<keyword evidence="6" id="KW-0653">Protein transport</keyword>
<evidence type="ECO:0000256" key="1">
    <source>
        <dbReference type="ARBA" id="ARBA00004329"/>
    </source>
</evidence>
<evidence type="ECO:0000256" key="5">
    <source>
        <dbReference type="ARBA" id="ARBA00022448"/>
    </source>
</evidence>
<keyword evidence="13" id="KW-0378">Hydrolase</keyword>
<organism evidence="13 14">
    <name type="scientific">Malassezia japonica</name>
    <dbReference type="NCBI Taxonomy" id="223818"/>
    <lineage>
        <taxon>Eukaryota</taxon>
        <taxon>Fungi</taxon>
        <taxon>Dikarya</taxon>
        <taxon>Basidiomycota</taxon>
        <taxon>Ustilaginomycotina</taxon>
        <taxon>Malasseziomycetes</taxon>
        <taxon>Malasseziales</taxon>
        <taxon>Malasseziaceae</taxon>
        <taxon>Malassezia</taxon>
    </lineage>
</organism>
<dbReference type="CDD" id="cd01486">
    <property type="entry name" value="Apg7"/>
    <property type="match status" value="1"/>
</dbReference>
<evidence type="ECO:0000313" key="14">
    <source>
        <dbReference type="Proteomes" id="UP001217754"/>
    </source>
</evidence>
<dbReference type="Gene3D" id="3.40.140.70">
    <property type="entry name" value="Ubiquitin-like modifier-activating enzyme ATG7 N-terminal domain"/>
    <property type="match status" value="1"/>
</dbReference>
<dbReference type="GO" id="GO:0015031">
    <property type="term" value="P:protein transport"/>
    <property type="evidence" value="ECO:0007669"/>
    <property type="project" value="UniProtKB-KW"/>
</dbReference>
<dbReference type="GO" id="GO:0034727">
    <property type="term" value="P:piecemeal microautophagy of the nucleus"/>
    <property type="evidence" value="ECO:0007669"/>
    <property type="project" value="TreeGrafter"/>
</dbReference>
<dbReference type="InterPro" id="IPR042523">
    <property type="entry name" value="Atg7_N_2"/>
</dbReference>
<dbReference type="FunFam" id="3.40.50.720:FF:000243">
    <property type="entry name" value="Ubiquitin-like modifier-activating enzyme ATG7"/>
    <property type="match status" value="1"/>
</dbReference>